<evidence type="ECO:0000313" key="5">
    <source>
        <dbReference type="EMBL" id="CAF1293093.1"/>
    </source>
</evidence>
<dbReference type="PANTHER" id="PTHR15454:SF37">
    <property type="entry name" value="OUTER ARM DYNEIN LIGHT CHAIN 1 PROTEIN"/>
    <property type="match status" value="1"/>
</dbReference>
<dbReference type="Proteomes" id="UP000663834">
    <property type="component" value="Unassembled WGS sequence"/>
</dbReference>
<evidence type="ECO:0000313" key="6">
    <source>
        <dbReference type="Proteomes" id="UP000663855"/>
    </source>
</evidence>
<feature type="domain" description="Disease resistance R13L4/SHOC-2-like LRR" evidence="3">
    <location>
        <begin position="88"/>
        <end position="226"/>
    </location>
</feature>
<keyword evidence="2" id="KW-0677">Repeat</keyword>
<dbReference type="SMART" id="SM00365">
    <property type="entry name" value="LRR_SD22"/>
    <property type="match status" value="5"/>
</dbReference>
<protein>
    <recommendedName>
        <fullName evidence="3">Disease resistance R13L4/SHOC-2-like LRR domain-containing protein</fullName>
    </recommendedName>
</protein>
<dbReference type="AlphaFoldDB" id="A0A814GSE7"/>
<evidence type="ECO:0000256" key="1">
    <source>
        <dbReference type="ARBA" id="ARBA00022614"/>
    </source>
</evidence>
<dbReference type="GO" id="GO:0005737">
    <property type="term" value="C:cytoplasm"/>
    <property type="evidence" value="ECO:0007669"/>
    <property type="project" value="TreeGrafter"/>
</dbReference>
<evidence type="ECO:0000313" key="4">
    <source>
        <dbReference type="EMBL" id="CAF1000676.1"/>
    </source>
</evidence>
<dbReference type="PRINTS" id="PR00019">
    <property type="entry name" value="LEURICHRPT"/>
</dbReference>
<dbReference type="Proteomes" id="UP000663855">
    <property type="component" value="Unassembled WGS sequence"/>
</dbReference>
<dbReference type="InterPro" id="IPR003591">
    <property type="entry name" value="Leu-rich_rpt_typical-subtyp"/>
</dbReference>
<dbReference type="Gene3D" id="3.80.10.10">
    <property type="entry name" value="Ribonuclease Inhibitor"/>
    <property type="match status" value="3"/>
</dbReference>
<dbReference type="SMART" id="SM00369">
    <property type="entry name" value="LRR_TYP"/>
    <property type="match status" value="6"/>
</dbReference>
<keyword evidence="1" id="KW-0433">Leucine-rich repeat</keyword>
<organism evidence="4 6">
    <name type="scientific">Rotaria magnacalcarata</name>
    <dbReference type="NCBI Taxonomy" id="392030"/>
    <lineage>
        <taxon>Eukaryota</taxon>
        <taxon>Metazoa</taxon>
        <taxon>Spiralia</taxon>
        <taxon>Gnathifera</taxon>
        <taxon>Rotifera</taxon>
        <taxon>Eurotatoria</taxon>
        <taxon>Bdelloidea</taxon>
        <taxon>Philodinida</taxon>
        <taxon>Philodinidae</taxon>
        <taxon>Rotaria</taxon>
    </lineage>
</organism>
<dbReference type="Pfam" id="PF23598">
    <property type="entry name" value="LRR_14"/>
    <property type="match status" value="1"/>
</dbReference>
<dbReference type="EMBL" id="CAJNOW010000817">
    <property type="protein sequence ID" value="CAF1293093.1"/>
    <property type="molecule type" value="Genomic_DNA"/>
</dbReference>
<name>A0A814GSE7_9BILA</name>
<evidence type="ECO:0000256" key="2">
    <source>
        <dbReference type="ARBA" id="ARBA00022737"/>
    </source>
</evidence>
<dbReference type="EMBL" id="CAJNOV010000143">
    <property type="protein sequence ID" value="CAF1000676.1"/>
    <property type="molecule type" value="Genomic_DNA"/>
</dbReference>
<reference evidence="4" key="1">
    <citation type="submission" date="2021-02" db="EMBL/GenBank/DDBJ databases">
        <authorList>
            <person name="Nowell W R."/>
        </authorList>
    </citation>
    <scope>NUCLEOTIDE SEQUENCE</scope>
</reference>
<dbReference type="InterPro" id="IPR001611">
    <property type="entry name" value="Leu-rich_rpt"/>
</dbReference>
<dbReference type="PROSITE" id="PS51450">
    <property type="entry name" value="LRR"/>
    <property type="match status" value="6"/>
</dbReference>
<dbReference type="SUPFAM" id="SSF52058">
    <property type="entry name" value="L domain-like"/>
    <property type="match status" value="1"/>
</dbReference>
<accession>A0A814GSE7</accession>
<dbReference type="InterPro" id="IPR055414">
    <property type="entry name" value="LRR_R13L4/SHOC2-like"/>
</dbReference>
<sequence length="469" mass="53070">MSSNNKRCSSGISSTAQTQSLVSFKQHAALSRSKTCGFTSPTTSRSKPERLQPLVTNKNSQLNNEALPDDIDNLHPAMVSELCLHTRGLSTIPSLSQFSKLQILDLSCNNLIRIENLKNLSTLRELKLYGNKIERIENLECLTQLQILQLQFNEIQSIGFGLVYLTRLQSLRIDSNKLSIIKSDEVLKLAQLKILDISNCTIEHLDFINTLSSIVELRACHCNLKTLPNQFRNLRNLIDVDLSNNELNNIASLKTLSSLRILRLANNHIQDIQVISFLVHLNELDLSNNKINSLPNSFEKLIDLQCLNASHNRINSWNNISVLHHMSSLFILNLNGNSLLSQVEDFIEKVSELCPTLEVINDISLKTDDSTANPSASDEQLMNIDNELKEVDQTLEKSIAVIQAQFDVIFNDLQKLNTSNHDSKQDKELMNNNFLESNDSNKKSKHRLFQALTFSEENYQSVDQEMNDV</sequence>
<dbReference type="Pfam" id="PF13855">
    <property type="entry name" value="LRR_8"/>
    <property type="match status" value="1"/>
</dbReference>
<dbReference type="OrthoDB" id="1574204at2759"/>
<evidence type="ECO:0000259" key="3">
    <source>
        <dbReference type="Pfam" id="PF23598"/>
    </source>
</evidence>
<gene>
    <name evidence="4" type="ORF">CJN711_LOCUS2336</name>
    <name evidence="5" type="ORF">KQP761_LOCUS4379</name>
</gene>
<dbReference type="InterPro" id="IPR032675">
    <property type="entry name" value="LRR_dom_sf"/>
</dbReference>
<proteinExistence type="predicted"/>
<comment type="caution">
    <text evidence="4">The sequence shown here is derived from an EMBL/GenBank/DDBJ whole genome shotgun (WGS) entry which is preliminary data.</text>
</comment>
<dbReference type="PANTHER" id="PTHR15454">
    <property type="entry name" value="NISCHARIN RELATED"/>
    <property type="match status" value="1"/>
</dbReference>